<evidence type="ECO:0000256" key="1">
    <source>
        <dbReference type="ARBA" id="ARBA00022664"/>
    </source>
</evidence>
<organism evidence="4 5">
    <name type="scientific">Nyssa sinensis</name>
    <dbReference type="NCBI Taxonomy" id="561372"/>
    <lineage>
        <taxon>Eukaryota</taxon>
        <taxon>Viridiplantae</taxon>
        <taxon>Streptophyta</taxon>
        <taxon>Embryophyta</taxon>
        <taxon>Tracheophyta</taxon>
        <taxon>Spermatophyta</taxon>
        <taxon>Magnoliopsida</taxon>
        <taxon>eudicotyledons</taxon>
        <taxon>Gunneridae</taxon>
        <taxon>Pentapetalae</taxon>
        <taxon>asterids</taxon>
        <taxon>Cornales</taxon>
        <taxon>Nyssaceae</taxon>
        <taxon>Nyssa</taxon>
    </lineage>
</organism>
<dbReference type="Pfam" id="PF01805">
    <property type="entry name" value="Surp"/>
    <property type="match status" value="2"/>
</dbReference>
<dbReference type="OrthoDB" id="5836667at2759"/>
<feature type="compositionally biased region" description="Basic and acidic residues" evidence="2">
    <location>
        <begin position="240"/>
        <end position="263"/>
    </location>
</feature>
<dbReference type="InterPro" id="IPR035967">
    <property type="entry name" value="SWAP/Surp_sf"/>
</dbReference>
<dbReference type="AlphaFoldDB" id="A0A5J5AB83"/>
<feature type="domain" description="SURP motif" evidence="3">
    <location>
        <begin position="10"/>
        <end position="52"/>
    </location>
</feature>
<reference evidence="4 5" key="1">
    <citation type="submission" date="2019-09" db="EMBL/GenBank/DDBJ databases">
        <title>A chromosome-level genome assembly of the Chinese tupelo Nyssa sinensis.</title>
        <authorList>
            <person name="Yang X."/>
            <person name="Kang M."/>
            <person name="Yang Y."/>
            <person name="Xiong H."/>
            <person name="Wang M."/>
            <person name="Zhang Z."/>
            <person name="Wang Z."/>
            <person name="Wu H."/>
            <person name="Ma T."/>
            <person name="Liu J."/>
            <person name="Xi Z."/>
        </authorList>
    </citation>
    <scope>NUCLEOTIDE SEQUENCE [LARGE SCALE GENOMIC DNA]</scope>
    <source>
        <strain evidence="4">J267</strain>
        <tissue evidence="4">Leaf</tissue>
    </source>
</reference>
<dbReference type="PANTHER" id="PTHR13161">
    <property type="entry name" value="SPLICING FACTOR SUPPRESSOR OF WHITE APRICOT"/>
    <property type="match status" value="1"/>
</dbReference>
<dbReference type="EMBL" id="CM018046">
    <property type="protein sequence ID" value="KAA8526996.1"/>
    <property type="molecule type" value="Genomic_DNA"/>
</dbReference>
<sequence length="393" mass="42388">MPPTKKVHHIIARTAMFVNELGLQSEIVLRVKQGDNPTFGFLMPNHHLHASFRFLVDHQELLQPDADGKLQNEKISDPEHNRTYGVEGGALSLLVSVYGTGEDEDDTAGNDPELTELGSGETLDAVGAGSFLCAYKTGTTSSTKKGDALSLLCAAVDKSQTSAPLTVSKIEPSVLEPPSDLKRLVDKIVEFILKNGKQFEALLIEQDSKHGRFPFLLPSNLYHSYYLKVLQKDQESKLSGKSILSEKDDSEREVIGKSKKDGQDSPSKATQQQFGVNVDATAAAAILQAATRGIKIPNLGILSSTSLNGHSHVHSLEGGQASSLGFCLSSQSVRIIQRSDQNGEHGVSVPVANAIKAASEVDSSEACLTGEHKLKAERLKQGKDVCSHIKKWS</sequence>
<evidence type="ECO:0000256" key="2">
    <source>
        <dbReference type="SAM" id="MobiDB-lite"/>
    </source>
</evidence>
<proteinExistence type="predicted"/>
<keyword evidence="5" id="KW-1185">Reference proteome</keyword>
<dbReference type="FunFam" id="1.10.10.790:FF:000011">
    <property type="entry name" value="Splicing factor, suppressor of white-apricot"/>
    <property type="match status" value="1"/>
</dbReference>
<keyword evidence="1" id="KW-0507">mRNA processing</keyword>
<accession>A0A5J5AB83</accession>
<dbReference type="Gene3D" id="1.10.10.790">
    <property type="entry name" value="Surp module"/>
    <property type="match status" value="2"/>
</dbReference>
<evidence type="ECO:0000313" key="4">
    <source>
        <dbReference type="EMBL" id="KAA8526996.1"/>
    </source>
</evidence>
<name>A0A5J5AB83_9ASTE</name>
<dbReference type="PANTHER" id="PTHR13161:SF15">
    <property type="entry name" value="SPLICING FACTOR, SUPPRESSOR OF WHITE-APRICOT HOMOLOG"/>
    <property type="match status" value="1"/>
</dbReference>
<dbReference type="SUPFAM" id="SSF109905">
    <property type="entry name" value="Surp module (SWAP domain)"/>
    <property type="match status" value="2"/>
</dbReference>
<evidence type="ECO:0000259" key="3">
    <source>
        <dbReference type="PROSITE" id="PS50128"/>
    </source>
</evidence>
<gene>
    <name evidence="4" type="ORF">F0562_008775</name>
</gene>
<feature type="compositionally biased region" description="Polar residues" evidence="2">
    <location>
        <begin position="264"/>
        <end position="273"/>
    </location>
</feature>
<feature type="region of interest" description="Disordered" evidence="2">
    <location>
        <begin position="240"/>
        <end position="273"/>
    </location>
</feature>
<feature type="domain" description="SURP motif" evidence="3">
    <location>
        <begin position="184"/>
        <end position="226"/>
    </location>
</feature>
<evidence type="ECO:0000313" key="5">
    <source>
        <dbReference type="Proteomes" id="UP000325577"/>
    </source>
</evidence>
<dbReference type="InterPro" id="IPR040397">
    <property type="entry name" value="SWAP"/>
</dbReference>
<dbReference type="GO" id="GO:0003723">
    <property type="term" value="F:RNA binding"/>
    <property type="evidence" value="ECO:0007669"/>
    <property type="project" value="InterPro"/>
</dbReference>
<dbReference type="PROSITE" id="PS50128">
    <property type="entry name" value="SURP"/>
    <property type="match status" value="2"/>
</dbReference>
<dbReference type="Proteomes" id="UP000325577">
    <property type="component" value="Linkage Group LG3"/>
</dbReference>
<dbReference type="GO" id="GO:0000395">
    <property type="term" value="P:mRNA 5'-splice site recognition"/>
    <property type="evidence" value="ECO:0007669"/>
    <property type="project" value="TreeGrafter"/>
</dbReference>
<protein>
    <recommendedName>
        <fullName evidence="3">SURP motif domain-containing protein</fullName>
    </recommendedName>
</protein>
<dbReference type="InterPro" id="IPR000061">
    <property type="entry name" value="Surp"/>
</dbReference>
<dbReference type="SMART" id="SM00648">
    <property type="entry name" value="SWAP"/>
    <property type="match status" value="2"/>
</dbReference>